<evidence type="ECO:0000313" key="2">
    <source>
        <dbReference type="EMBL" id="KIO12175.1"/>
    </source>
</evidence>
<sequence>MPAHAAAVVVAVVAGVAALAAFHHFVYEPHIAPTLEAWAEDFVARRRAARGAVPIPTPTRRRRRRRQHSPSSSSSSSRNSSPATPGAHGSPRVDPSATRTRRATCRTTRTRGRTGRSFDDAESYELEGLIANDVEEWRNEVRRSQGEAGLRRRRGFGLGGRMNNPSDHDFDHMSTTLDEVRDRHRQSFTELTHTPIAPTHVISNVSSPISSDTLSLPSVPHSPAPANLSIRNRSGSTTTITATAVQGQELHASQRTETLATSLSPSVVVLPKSPDEITEPDTDTLPPSSLTSPRLITIPPIATPPSAFGSPPVLRSCPGYTTVERDDDSPFGPLLPDTPRSSPALYAGRPFSPIVRLPGSASSPTAPGIEIANAPPFSRGSSFGRRGSTLVHEISRAEENGTTDNIGSPLSASYAQPGRGSTPIHSPIRSPRHNSSPGRQSPNRVVHPLDLNYTDPNSSVASLSLRYPVPPTSPVMVSPPPSEGVRSLSSPSSPRSSMSPPTSEELRSLSSLSSRGSVSPEWASSPVFASPELVLSSGSTSPVLVPSSPVAIPSSSPPGSASVVAGLSSSASTLRVPKPSTAEPRSGLGGSSPIPSSPTTSYASFASFATPASVVRTVSAVSDDRDIDFLSAADSDSEDDDEERMKNTTSRVPLPDRAYNPFLDYEEVFEVGSDGSDGDDHRSDESGSDGSWGSHGSAELH</sequence>
<evidence type="ECO:0000313" key="3">
    <source>
        <dbReference type="Proteomes" id="UP000054217"/>
    </source>
</evidence>
<feature type="region of interest" description="Disordered" evidence="1">
    <location>
        <begin position="272"/>
        <end position="292"/>
    </location>
</feature>
<feature type="compositionally biased region" description="Low complexity" evidence="1">
    <location>
        <begin position="537"/>
        <end position="572"/>
    </location>
</feature>
<feature type="region of interest" description="Disordered" evidence="1">
    <location>
        <begin position="537"/>
        <end position="602"/>
    </location>
</feature>
<evidence type="ECO:0000256" key="1">
    <source>
        <dbReference type="SAM" id="MobiDB-lite"/>
    </source>
</evidence>
<feature type="compositionally biased region" description="Polar residues" evidence="1">
    <location>
        <begin position="400"/>
        <end position="414"/>
    </location>
</feature>
<feature type="region of interest" description="Disordered" evidence="1">
    <location>
        <begin position="50"/>
        <end position="117"/>
    </location>
</feature>
<protein>
    <submittedName>
        <fullName evidence="2">Uncharacterized protein</fullName>
    </submittedName>
</protein>
<feature type="compositionally biased region" description="Low complexity" evidence="1">
    <location>
        <begin position="69"/>
        <end position="81"/>
    </location>
</feature>
<feature type="region of interest" description="Disordered" evidence="1">
    <location>
        <begin position="366"/>
        <end position="385"/>
    </location>
</feature>
<keyword evidence="3" id="KW-1185">Reference proteome</keyword>
<dbReference type="HOGENOM" id="CLU_026871_0_0_1"/>
<feature type="compositionally biased region" description="Polar residues" evidence="1">
    <location>
        <begin position="433"/>
        <end position="443"/>
    </location>
</feature>
<gene>
    <name evidence="2" type="ORF">M404DRAFT_749194</name>
</gene>
<dbReference type="AlphaFoldDB" id="A0A0C3PED6"/>
<reference evidence="3" key="2">
    <citation type="submission" date="2015-01" db="EMBL/GenBank/DDBJ databases">
        <title>Evolutionary Origins and Diversification of the Mycorrhizal Mutualists.</title>
        <authorList>
            <consortium name="DOE Joint Genome Institute"/>
            <consortium name="Mycorrhizal Genomics Consortium"/>
            <person name="Kohler A."/>
            <person name="Kuo A."/>
            <person name="Nagy L.G."/>
            <person name="Floudas D."/>
            <person name="Copeland A."/>
            <person name="Barry K.W."/>
            <person name="Cichocki N."/>
            <person name="Veneault-Fourrey C."/>
            <person name="LaButti K."/>
            <person name="Lindquist E.A."/>
            <person name="Lipzen A."/>
            <person name="Lundell T."/>
            <person name="Morin E."/>
            <person name="Murat C."/>
            <person name="Riley R."/>
            <person name="Ohm R."/>
            <person name="Sun H."/>
            <person name="Tunlid A."/>
            <person name="Henrissat B."/>
            <person name="Grigoriev I.V."/>
            <person name="Hibbett D.S."/>
            <person name="Martin F."/>
        </authorList>
    </citation>
    <scope>NUCLEOTIDE SEQUENCE [LARGE SCALE GENOMIC DNA]</scope>
    <source>
        <strain evidence="3">Marx 270</strain>
    </source>
</reference>
<dbReference type="InParanoid" id="A0A0C3PED6"/>
<feature type="region of interest" description="Disordered" evidence="1">
    <location>
        <begin position="396"/>
        <end position="523"/>
    </location>
</feature>
<feature type="compositionally biased region" description="Low complexity" evidence="1">
    <location>
        <begin position="591"/>
        <end position="601"/>
    </location>
</feature>
<organism evidence="2 3">
    <name type="scientific">Pisolithus tinctorius Marx 270</name>
    <dbReference type="NCBI Taxonomy" id="870435"/>
    <lineage>
        <taxon>Eukaryota</taxon>
        <taxon>Fungi</taxon>
        <taxon>Dikarya</taxon>
        <taxon>Basidiomycota</taxon>
        <taxon>Agaricomycotina</taxon>
        <taxon>Agaricomycetes</taxon>
        <taxon>Agaricomycetidae</taxon>
        <taxon>Boletales</taxon>
        <taxon>Sclerodermatineae</taxon>
        <taxon>Pisolithaceae</taxon>
        <taxon>Pisolithus</taxon>
    </lineage>
</organism>
<accession>A0A0C3PED6</accession>
<dbReference type="EMBL" id="KN831948">
    <property type="protein sequence ID" value="KIO12175.1"/>
    <property type="molecule type" value="Genomic_DNA"/>
</dbReference>
<reference evidence="2 3" key="1">
    <citation type="submission" date="2014-04" db="EMBL/GenBank/DDBJ databases">
        <authorList>
            <consortium name="DOE Joint Genome Institute"/>
            <person name="Kuo A."/>
            <person name="Kohler A."/>
            <person name="Costa M.D."/>
            <person name="Nagy L.G."/>
            <person name="Floudas D."/>
            <person name="Copeland A."/>
            <person name="Barry K.W."/>
            <person name="Cichocki N."/>
            <person name="Veneault-Fourrey C."/>
            <person name="LaButti K."/>
            <person name="Lindquist E.A."/>
            <person name="Lipzen A."/>
            <person name="Lundell T."/>
            <person name="Morin E."/>
            <person name="Murat C."/>
            <person name="Sun H."/>
            <person name="Tunlid A."/>
            <person name="Henrissat B."/>
            <person name="Grigoriev I.V."/>
            <person name="Hibbett D.S."/>
            <person name="Martin F."/>
            <person name="Nordberg H.P."/>
            <person name="Cantor M.N."/>
            <person name="Hua S.X."/>
        </authorList>
    </citation>
    <scope>NUCLEOTIDE SEQUENCE [LARGE SCALE GENOMIC DNA]</scope>
    <source>
        <strain evidence="2 3">Marx 270</strain>
    </source>
</reference>
<feature type="compositionally biased region" description="Low complexity" evidence="1">
    <location>
        <begin position="688"/>
        <end position="701"/>
    </location>
</feature>
<feature type="compositionally biased region" description="Pro residues" evidence="1">
    <location>
        <begin position="468"/>
        <end position="482"/>
    </location>
</feature>
<feature type="compositionally biased region" description="Low complexity" evidence="1">
    <location>
        <begin position="483"/>
        <end position="521"/>
    </location>
</feature>
<feature type="region of interest" description="Disordered" evidence="1">
    <location>
        <begin position="625"/>
        <end position="701"/>
    </location>
</feature>
<feature type="compositionally biased region" description="Basic residues" evidence="1">
    <location>
        <begin position="59"/>
        <end position="68"/>
    </location>
</feature>
<proteinExistence type="predicted"/>
<name>A0A0C3PED6_PISTI</name>
<dbReference type="OrthoDB" id="3246206at2759"/>
<feature type="region of interest" description="Disordered" evidence="1">
    <location>
        <begin position="213"/>
        <end position="232"/>
    </location>
</feature>
<feature type="compositionally biased region" description="Basic residues" evidence="1">
    <location>
        <begin position="99"/>
        <end position="114"/>
    </location>
</feature>
<dbReference type="Proteomes" id="UP000054217">
    <property type="component" value="Unassembled WGS sequence"/>
</dbReference>